<keyword evidence="1" id="KW-0371">Homeobox</keyword>
<protein>
    <submittedName>
        <fullName evidence="1">Homeobox protein HAT3.1</fullName>
    </submittedName>
</protein>
<dbReference type="EMBL" id="GGEC01010096">
    <property type="protein sequence ID" value="MBW90579.1"/>
    <property type="molecule type" value="Transcribed_RNA"/>
</dbReference>
<name>A0A2P2JAU2_RHIMU</name>
<keyword evidence="1" id="KW-0238">DNA-binding</keyword>
<reference evidence="1" key="1">
    <citation type="submission" date="2018-02" db="EMBL/GenBank/DDBJ databases">
        <title>Rhizophora mucronata_Transcriptome.</title>
        <authorList>
            <person name="Meera S.P."/>
            <person name="Sreeshan A."/>
            <person name="Augustine A."/>
        </authorList>
    </citation>
    <scope>NUCLEOTIDE SEQUENCE</scope>
    <source>
        <tissue evidence="1">Leaf</tissue>
    </source>
</reference>
<evidence type="ECO:0000313" key="1">
    <source>
        <dbReference type="EMBL" id="MBW90579.1"/>
    </source>
</evidence>
<organism evidence="1">
    <name type="scientific">Rhizophora mucronata</name>
    <name type="common">Asiatic mangrove</name>
    <dbReference type="NCBI Taxonomy" id="61149"/>
    <lineage>
        <taxon>Eukaryota</taxon>
        <taxon>Viridiplantae</taxon>
        <taxon>Streptophyta</taxon>
        <taxon>Embryophyta</taxon>
        <taxon>Tracheophyta</taxon>
        <taxon>Spermatophyta</taxon>
        <taxon>Magnoliopsida</taxon>
        <taxon>eudicotyledons</taxon>
        <taxon>Gunneridae</taxon>
        <taxon>Pentapetalae</taxon>
        <taxon>rosids</taxon>
        <taxon>fabids</taxon>
        <taxon>Malpighiales</taxon>
        <taxon>Rhizophoraceae</taxon>
        <taxon>Rhizophora</taxon>
    </lineage>
</organism>
<proteinExistence type="predicted"/>
<dbReference type="AlphaFoldDB" id="A0A2P2JAU2"/>
<accession>A0A2P2JAU2</accession>
<dbReference type="GO" id="GO:0003677">
    <property type="term" value="F:DNA binding"/>
    <property type="evidence" value="ECO:0007669"/>
    <property type="project" value="UniProtKB-KW"/>
</dbReference>
<sequence length="50" mass="5925">MHYQLKSMKAIMCLVVVAKRFGHHHTEDLERPQLRNSKTHSRKISILIEL</sequence>